<sequence length="304" mass="33725">MSVPTSLLPFQPATMSTAQLAAVSYLARYAGRTHTLYAFQLREWFAWCERNGLDALTGIQRAHVELYIRQLGDRGLMDSSVVTMMHAIRGYFRFAHIDGLIAADPAVYARLPKIHRDETRTQGLDRLELIRFLQVAQTITVHHGALAYLLGINALRASEAAAVRIEDYADTLRGHRVLHLVGKGNKPVTMPVTVPVLRALEACRGTRTNGPLVLRPVSGKPVDRRDVYRMVARIAKNAGIPRHISPHSLRHAAITNALDAGVPLRDAPILARHADPRTTEHYDRARGNLDRHGVHFLTAYVAGV</sequence>
<dbReference type="PROSITE" id="PS51900">
    <property type="entry name" value="CB"/>
    <property type="match status" value="1"/>
</dbReference>
<dbReference type="Pfam" id="PF00589">
    <property type="entry name" value="Phage_integrase"/>
    <property type="match status" value="1"/>
</dbReference>
<gene>
    <name evidence="7" type="ORF">FBY41_1544</name>
</gene>
<keyword evidence="8" id="KW-1185">Reference proteome</keyword>
<dbReference type="OrthoDB" id="4137935at2"/>
<comment type="caution">
    <text evidence="7">The sequence shown here is derived from an EMBL/GenBank/DDBJ whole genome shotgun (WGS) entry which is preliminary data.</text>
</comment>
<name>A0A543I3I7_9MICO</name>
<evidence type="ECO:0000256" key="1">
    <source>
        <dbReference type="ARBA" id="ARBA00022908"/>
    </source>
</evidence>
<dbReference type="InterPro" id="IPR011010">
    <property type="entry name" value="DNA_brk_join_enz"/>
</dbReference>
<feature type="domain" description="Core-binding (CB)" evidence="6">
    <location>
        <begin position="16"/>
        <end position="96"/>
    </location>
</feature>
<dbReference type="PROSITE" id="PS51898">
    <property type="entry name" value="TYR_RECOMBINASE"/>
    <property type="match status" value="1"/>
</dbReference>
<dbReference type="Proteomes" id="UP000316747">
    <property type="component" value="Unassembled WGS sequence"/>
</dbReference>
<protein>
    <submittedName>
        <fullName evidence="7">Integrase/recombinase XerD</fullName>
    </submittedName>
</protein>
<evidence type="ECO:0000259" key="6">
    <source>
        <dbReference type="PROSITE" id="PS51900"/>
    </source>
</evidence>
<keyword evidence="2 4" id="KW-0238">DNA-binding</keyword>
<evidence type="ECO:0000256" key="4">
    <source>
        <dbReference type="PROSITE-ProRule" id="PRU01248"/>
    </source>
</evidence>
<feature type="domain" description="Tyr recombinase" evidence="5">
    <location>
        <begin position="119"/>
        <end position="295"/>
    </location>
</feature>
<dbReference type="Gene3D" id="1.10.443.10">
    <property type="entry name" value="Intergrase catalytic core"/>
    <property type="match status" value="1"/>
</dbReference>
<dbReference type="SUPFAM" id="SSF56349">
    <property type="entry name" value="DNA breaking-rejoining enzymes"/>
    <property type="match status" value="1"/>
</dbReference>
<dbReference type="GO" id="GO:0015074">
    <property type="term" value="P:DNA integration"/>
    <property type="evidence" value="ECO:0007669"/>
    <property type="project" value="UniProtKB-KW"/>
</dbReference>
<keyword evidence="3" id="KW-0233">DNA recombination</keyword>
<dbReference type="InterPro" id="IPR013762">
    <property type="entry name" value="Integrase-like_cat_sf"/>
</dbReference>
<evidence type="ECO:0000259" key="5">
    <source>
        <dbReference type="PROSITE" id="PS51898"/>
    </source>
</evidence>
<dbReference type="InterPro" id="IPR050090">
    <property type="entry name" value="Tyrosine_recombinase_XerCD"/>
</dbReference>
<keyword evidence="1" id="KW-0229">DNA integration</keyword>
<evidence type="ECO:0000256" key="2">
    <source>
        <dbReference type="ARBA" id="ARBA00023125"/>
    </source>
</evidence>
<organism evidence="7 8">
    <name type="scientific">Humibacillus xanthopallidus</name>
    <dbReference type="NCBI Taxonomy" id="412689"/>
    <lineage>
        <taxon>Bacteria</taxon>
        <taxon>Bacillati</taxon>
        <taxon>Actinomycetota</taxon>
        <taxon>Actinomycetes</taxon>
        <taxon>Micrococcales</taxon>
        <taxon>Intrasporangiaceae</taxon>
        <taxon>Humibacillus</taxon>
    </lineage>
</organism>
<dbReference type="PANTHER" id="PTHR30349:SF81">
    <property type="entry name" value="TYROSINE RECOMBINASE XERC"/>
    <property type="match status" value="1"/>
</dbReference>
<dbReference type="InterPro" id="IPR004107">
    <property type="entry name" value="Integrase_SAM-like_N"/>
</dbReference>
<dbReference type="PANTHER" id="PTHR30349">
    <property type="entry name" value="PHAGE INTEGRASE-RELATED"/>
    <property type="match status" value="1"/>
</dbReference>
<dbReference type="InterPro" id="IPR002104">
    <property type="entry name" value="Integrase_catalytic"/>
</dbReference>
<evidence type="ECO:0000313" key="8">
    <source>
        <dbReference type="Proteomes" id="UP000316747"/>
    </source>
</evidence>
<dbReference type="AlphaFoldDB" id="A0A543I3I7"/>
<dbReference type="EMBL" id="VFPM01000001">
    <property type="protein sequence ID" value="TQM65159.1"/>
    <property type="molecule type" value="Genomic_DNA"/>
</dbReference>
<dbReference type="GO" id="GO:0003677">
    <property type="term" value="F:DNA binding"/>
    <property type="evidence" value="ECO:0007669"/>
    <property type="project" value="UniProtKB-UniRule"/>
</dbReference>
<dbReference type="InterPro" id="IPR044068">
    <property type="entry name" value="CB"/>
</dbReference>
<evidence type="ECO:0000313" key="7">
    <source>
        <dbReference type="EMBL" id="TQM65159.1"/>
    </source>
</evidence>
<dbReference type="Gene3D" id="1.10.150.130">
    <property type="match status" value="1"/>
</dbReference>
<accession>A0A543I3I7</accession>
<proteinExistence type="predicted"/>
<evidence type="ECO:0000256" key="3">
    <source>
        <dbReference type="ARBA" id="ARBA00023172"/>
    </source>
</evidence>
<dbReference type="Pfam" id="PF02899">
    <property type="entry name" value="Phage_int_SAM_1"/>
    <property type="match status" value="1"/>
</dbReference>
<dbReference type="InterPro" id="IPR010998">
    <property type="entry name" value="Integrase_recombinase_N"/>
</dbReference>
<reference evidence="7 8" key="1">
    <citation type="submission" date="2019-06" db="EMBL/GenBank/DDBJ databases">
        <title>Genome sequencing of plant associated microbes to promote plant fitness in Sorghum bicolor and Oryza sativa.</title>
        <authorList>
            <person name="Coleman-Derr D."/>
        </authorList>
    </citation>
    <scope>NUCLEOTIDE SEQUENCE [LARGE SCALE GENOMIC DNA]</scope>
    <source>
        <strain evidence="7 8">KV-663</strain>
    </source>
</reference>
<dbReference type="GO" id="GO:0006310">
    <property type="term" value="P:DNA recombination"/>
    <property type="evidence" value="ECO:0007669"/>
    <property type="project" value="UniProtKB-KW"/>
</dbReference>